<evidence type="ECO:0000256" key="1">
    <source>
        <dbReference type="SAM" id="MobiDB-lite"/>
    </source>
</evidence>
<keyword evidence="3" id="KW-1185">Reference proteome</keyword>
<dbReference type="RefSeq" id="WP_157741652.1">
    <property type="nucleotide sequence ID" value="NZ_JBHRWG010000004.1"/>
</dbReference>
<organism evidence="2 3">
    <name type="scientific">Micromonospora krabiensis</name>
    <dbReference type="NCBI Taxonomy" id="307121"/>
    <lineage>
        <taxon>Bacteria</taxon>
        <taxon>Bacillati</taxon>
        <taxon>Actinomycetota</taxon>
        <taxon>Actinomycetes</taxon>
        <taxon>Micromonosporales</taxon>
        <taxon>Micromonosporaceae</taxon>
        <taxon>Micromonospora</taxon>
    </lineage>
</organism>
<gene>
    <name evidence="2" type="ORF">GA0070620_3452</name>
</gene>
<name>A0A1C3N5S4_9ACTN</name>
<dbReference type="EMBL" id="LT598496">
    <property type="protein sequence ID" value="SBV27921.1"/>
    <property type="molecule type" value="Genomic_DNA"/>
</dbReference>
<feature type="region of interest" description="Disordered" evidence="1">
    <location>
        <begin position="50"/>
        <end position="76"/>
    </location>
</feature>
<protein>
    <submittedName>
        <fullName evidence="2">Uncharacterized protein</fullName>
    </submittedName>
</protein>
<accession>A0A1C3N5S4</accession>
<sequence length="76" mass="8608">MDALKRLLPLRAVLKVGPLHFEAALFDMDDETEDEMVSNTTTQIGFALPERVDEVNPSLDPLEDDDATPEDRRKRP</sequence>
<dbReference type="STRING" id="307121.GA0070620_3452"/>
<evidence type="ECO:0000313" key="2">
    <source>
        <dbReference type="EMBL" id="SBV27921.1"/>
    </source>
</evidence>
<dbReference type="AlphaFoldDB" id="A0A1C3N5S4"/>
<dbReference type="Proteomes" id="UP000199393">
    <property type="component" value="Chromosome I"/>
</dbReference>
<reference evidence="3" key="1">
    <citation type="submission" date="2016-06" db="EMBL/GenBank/DDBJ databases">
        <authorList>
            <person name="Varghese N."/>
        </authorList>
    </citation>
    <scope>NUCLEOTIDE SEQUENCE [LARGE SCALE GENOMIC DNA]</scope>
    <source>
        <strain evidence="3">DSM 45344</strain>
    </source>
</reference>
<evidence type="ECO:0000313" key="3">
    <source>
        <dbReference type="Proteomes" id="UP000199393"/>
    </source>
</evidence>
<proteinExistence type="predicted"/>